<dbReference type="InterPro" id="IPR020846">
    <property type="entry name" value="MFS_dom"/>
</dbReference>
<gene>
    <name evidence="9" type="primary">tetA_2</name>
    <name evidence="9" type="ORF">NCTC10815_01989</name>
</gene>
<name>A0A378ME52_LISGR</name>
<comment type="subcellular location">
    <subcellularLocation>
        <location evidence="1">Cell membrane</location>
        <topology evidence="1">Multi-pass membrane protein</topology>
    </subcellularLocation>
</comment>
<feature type="transmembrane region" description="Helical" evidence="7">
    <location>
        <begin position="264"/>
        <end position="287"/>
    </location>
</feature>
<feature type="transmembrane region" description="Helical" evidence="7">
    <location>
        <begin position="389"/>
        <end position="406"/>
    </location>
</feature>
<dbReference type="Gene3D" id="1.20.1250.20">
    <property type="entry name" value="MFS general substrate transporter like domains"/>
    <property type="match status" value="2"/>
</dbReference>
<evidence type="ECO:0000256" key="6">
    <source>
        <dbReference type="ARBA" id="ARBA00023136"/>
    </source>
</evidence>
<feature type="transmembrane region" description="Helical" evidence="7">
    <location>
        <begin position="120"/>
        <end position="139"/>
    </location>
</feature>
<keyword evidence="3" id="KW-1003">Cell membrane</keyword>
<evidence type="ECO:0000313" key="9">
    <source>
        <dbReference type="EMBL" id="STY44637.1"/>
    </source>
</evidence>
<keyword evidence="2" id="KW-0813">Transport</keyword>
<keyword evidence="5 7" id="KW-1133">Transmembrane helix</keyword>
<organism evidence="9 10">
    <name type="scientific">Listeria grayi</name>
    <name type="common">Listeria murrayi</name>
    <dbReference type="NCBI Taxonomy" id="1641"/>
    <lineage>
        <taxon>Bacteria</taxon>
        <taxon>Bacillati</taxon>
        <taxon>Bacillota</taxon>
        <taxon>Bacilli</taxon>
        <taxon>Bacillales</taxon>
        <taxon>Listeriaceae</taxon>
        <taxon>Listeria</taxon>
    </lineage>
</organism>
<feature type="transmembrane region" description="Helical" evidence="7">
    <location>
        <begin position="299"/>
        <end position="319"/>
    </location>
</feature>
<feature type="transmembrane region" description="Helical" evidence="7">
    <location>
        <begin position="151"/>
        <end position="171"/>
    </location>
</feature>
<evidence type="ECO:0000313" key="10">
    <source>
        <dbReference type="Proteomes" id="UP000254879"/>
    </source>
</evidence>
<dbReference type="CDD" id="cd17391">
    <property type="entry name" value="MFS_MdtG_MDR_like"/>
    <property type="match status" value="1"/>
</dbReference>
<evidence type="ECO:0000256" key="1">
    <source>
        <dbReference type="ARBA" id="ARBA00004651"/>
    </source>
</evidence>
<dbReference type="InterPro" id="IPR011701">
    <property type="entry name" value="MFS"/>
</dbReference>
<sequence>MKNCEIIGKDQKEQVINLESWKKNLFIVWLGCFLTGTGLNLIMPFLPLYIEQLGVHNQQAVSIWSGIALSSTFLVSAVMSPIWGRLADQKGRRVMLLRAALGMAIAMIAMGFVTNVYQFVILRLLMGIFSGYISTANALVATQVPRHRSGWALGTLSTAAVSGVLIGPLIGGFLADLFGVRPVFFITGTLLLGTFFLTVFFVQEKFTPVEKADMLSGKKVFATLKYPGLIISLFITTMVIQVSSNSVNPILTLYVRELAGNTQNVAFISGMIASVPGVAALIAAPRLGKWGDKIGTERILLGALIFSMLLQIPMAFVTHPFQLGVLRFLLGMTDGALLPAVQSLLTKNTPREVAGRIFGYNQSFQYIGNVVGPLLGSFVAAHFGYNHVFLMVAVFVLINVLITLRFNRKIHGTIN</sequence>
<evidence type="ECO:0000256" key="2">
    <source>
        <dbReference type="ARBA" id="ARBA00022448"/>
    </source>
</evidence>
<feature type="transmembrane region" description="Helical" evidence="7">
    <location>
        <begin position="95"/>
        <end position="114"/>
    </location>
</feature>
<proteinExistence type="predicted"/>
<dbReference type="InterPro" id="IPR001958">
    <property type="entry name" value="Tet-R_TetA/multi-R_MdtG-like"/>
</dbReference>
<dbReference type="InterPro" id="IPR005828">
    <property type="entry name" value="MFS_sugar_transport-like"/>
</dbReference>
<dbReference type="Pfam" id="PF00083">
    <property type="entry name" value="Sugar_tr"/>
    <property type="match status" value="1"/>
</dbReference>
<dbReference type="FunFam" id="1.20.1250.20:FF:000020">
    <property type="entry name" value="Multidrug resistance protein MdtG"/>
    <property type="match status" value="1"/>
</dbReference>
<protein>
    <submittedName>
        <fullName evidence="9">Metal-tetracycline/H(+) antiporter</fullName>
    </submittedName>
</protein>
<feature type="transmembrane region" description="Helical" evidence="7">
    <location>
        <begin position="223"/>
        <end position="244"/>
    </location>
</feature>
<dbReference type="Proteomes" id="UP000254879">
    <property type="component" value="Unassembled WGS sequence"/>
</dbReference>
<dbReference type="EMBL" id="UGPG01000001">
    <property type="protein sequence ID" value="STY44637.1"/>
    <property type="molecule type" value="Genomic_DNA"/>
</dbReference>
<feature type="transmembrane region" description="Helical" evidence="7">
    <location>
        <begin position="183"/>
        <end position="202"/>
    </location>
</feature>
<reference evidence="9 10" key="1">
    <citation type="submission" date="2018-06" db="EMBL/GenBank/DDBJ databases">
        <authorList>
            <consortium name="Pathogen Informatics"/>
            <person name="Doyle S."/>
        </authorList>
    </citation>
    <scope>NUCLEOTIDE SEQUENCE [LARGE SCALE GENOMIC DNA]</scope>
    <source>
        <strain evidence="10">NCTC 10815</strain>
    </source>
</reference>
<keyword evidence="4 7" id="KW-0812">Transmembrane</keyword>
<dbReference type="GO" id="GO:0005886">
    <property type="term" value="C:plasma membrane"/>
    <property type="evidence" value="ECO:0007669"/>
    <property type="project" value="UniProtKB-SubCell"/>
</dbReference>
<accession>A0A378ME52</accession>
<dbReference type="PANTHER" id="PTHR43414:SF6">
    <property type="entry name" value="MULTIDRUG RESISTANCE PROTEIN MDTG"/>
    <property type="match status" value="1"/>
</dbReference>
<dbReference type="AlphaFoldDB" id="A0A378ME52"/>
<dbReference type="PRINTS" id="PR01035">
    <property type="entry name" value="TCRTETA"/>
</dbReference>
<feature type="transmembrane region" description="Helical" evidence="7">
    <location>
        <begin position="26"/>
        <end position="50"/>
    </location>
</feature>
<feature type="transmembrane region" description="Helical" evidence="7">
    <location>
        <begin position="62"/>
        <end position="83"/>
    </location>
</feature>
<evidence type="ECO:0000256" key="5">
    <source>
        <dbReference type="ARBA" id="ARBA00022989"/>
    </source>
</evidence>
<feature type="domain" description="Major facilitator superfamily (MFS) profile" evidence="8">
    <location>
        <begin position="24"/>
        <end position="411"/>
    </location>
</feature>
<evidence type="ECO:0000256" key="3">
    <source>
        <dbReference type="ARBA" id="ARBA00022475"/>
    </source>
</evidence>
<dbReference type="PROSITE" id="PS50850">
    <property type="entry name" value="MFS"/>
    <property type="match status" value="1"/>
</dbReference>
<dbReference type="InterPro" id="IPR036259">
    <property type="entry name" value="MFS_trans_sf"/>
</dbReference>
<keyword evidence="6 7" id="KW-0472">Membrane</keyword>
<dbReference type="Pfam" id="PF07690">
    <property type="entry name" value="MFS_1"/>
    <property type="match status" value="1"/>
</dbReference>
<evidence type="ECO:0000259" key="8">
    <source>
        <dbReference type="PROSITE" id="PS50850"/>
    </source>
</evidence>
<dbReference type="GO" id="GO:0022857">
    <property type="term" value="F:transmembrane transporter activity"/>
    <property type="evidence" value="ECO:0007669"/>
    <property type="project" value="InterPro"/>
</dbReference>
<evidence type="ECO:0000256" key="7">
    <source>
        <dbReference type="SAM" id="Phobius"/>
    </source>
</evidence>
<dbReference type="SUPFAM" id="SSF103473">
    <property type="entry name" value="MFS general substrate transporter"/>
    <property type="match status" value="1"/>
</dbReference>
<dbReference type="PANTHER" id="PTHR43414">
    <property type="entry name" value="MULTIDRUG RESISTANCE PROTEIN MDTG"/>
    <property type="match status" value="1"/>
</dbReference>
<evidence type="ECO:0000256" key="4">
    <source>
        <dbReference type="ARBA" id="ARBA00022692"/>
    </source>
</evidence>